<dbReference type="Gene3D" id="3.90.180.10">
    <property type="entry name" value="Medium-chain alcohol dehydrogenases, catalytic domain"/>
    <property type="match status" value="1"/>
</dbReference>
<dbReference type="Proteomes" id="UP000257039">
    <property type="component" value="Unassembled WGS sequence"/>
</dbReference>
<comment type="cofactor">
    <cofactor evidence="1">
        <name>Zn(2+)</name>
        <dbReference type="ChEBI" id="CHEBI:29105"/>
    </cofactor>
</comment>
<feature type="domain" description="Alcohol dehydrogenase-like C-terminal" evidence="6">
    <location>
        <begin position="181"/>
        <end position="283"/>
    </location>
</feature>
<evidence type="ECO:0000256" key="4">
    <source>
        <dbReference type="ARBA" id="ARBA00022833"/>
    </source>
</evidence>
<protein>
    <submittedName>
        <fullName evidence="8">Dehydrogenase</fullName>
    </submittedName>
</protein>
<evidence type="ECO:0000256" key="1">
    <source>
        <dbReference type="ARBA" id="ARBA00001947"/>
    </source>
</evidence>
<dbReference type="RefSeq" id="WP_094787379.1">
    <property type="nucleotide sequence ID" value="NZ_NDXW01000001.1"/>
</dbReference>
<dbReference type="SUPFAM" id="SSF51735">
    <property type="entry name" value="NAD(P)-binding Rossmann-fold domains"/>
    <property type="match status" value="1"/>
</dbReference>
<organism evidence="8 9">
    <name type="scientific">Zooshikella ganghwensis</name>
    <dbReference type="NCBI Taxonomy" id="202772"/>
    <lineage>
        <taxon>Bacteria</taxon>
        <taxon>Pseudomonadati</taxon>
        <taxon>Pseudomonadota</taxon>
        <taxon>Gammaproteobacteria</taxon>
        <taxon>Oceanospirillales</taxon>
        <taxon>Zooshikellaceae</taxon>
        <taxon>Zooshikella</taxon>
    </lineage>
</organism>
<keyword evidence="3" id="KW-0479">Metal-binding</keyword>
<dbReference type="GO" id="GO:0016491">
    <property type="term" value="F:oxidoreductase activity"/>
    <property type="evidence" value="ECO:0007669"/>
    <property type="project" value="UniProtKB-KW"/>
</dbReference>
<keyword evidence="4" id="KW-0862">Zinc</keyword>
<evidence type="ECO:0000256" key="2">
    <source>
        <dbReference type="ARBA" id="ARBA00008072"/>
    </source>
</evidence>
<gene>
    <name evidence="8" type="ORF">B9G39_12330</name>
</gene>
<accession>A0A4V1INL7</accession>
<sequence length="332" mass="36394">MKAVLFNDQQIMLVSPPDPEPSPNEALLRPLVAGICQTDIELFNGYYHFQGIPGHECVAEVVACPAKSDWVGKRVVVDINIGCGDCPSCQQNDPHHCHHRQVLGIKHKDGVFAELFTMPLSNLYCVPDNIPDHVAVFTEPLAAALAIKSQLQISESSPIAVMGDGKLGLLISLALKEQFPNLVLIGKHSNKLAIAARHGIKTELLEFKNTNQLLQQYQQYFSVVIEATGRPNGLDMALAVVAPRGTIVLKTTSNQLTEVNLSQLVVNEIKLIGSRCGQMSAALAFLEQHSLDTELLIEARYPFQQFQRAFQHALQRGSKKVLIDFPSTTSSA</sequence>
<dbReference type="Gene3D" id="3.40.50.720">
    <property type="entry name" value="NAD(P)-binding Rossmann-like Domain"/>
    <property type="match status" value="1"/>
</dbReference>
<comment type="caution">
    <text evidence="8">The sequence shown here is derived from an EMBL/GenBank/DDBJ whole genome shotgun (WGS) entry which is preliminary data.</text>
</comment>
<dbReference type="InterPro" id="IPR011032">
    <property type="entry name" value="GroES-like_sf"/>
</dbReference>
<dbReference type="CDD" id="cd08242">
    <property type="entry name" value="MDR_like"/>
    <property type="match status" value="1"/>
</dbReference>
<feature type="domain" description="Alcohol dehydrogenase-like N-terminal" evidence="7">
    <location>
        <begin position="23"/>
        <end position="128"/>
    </location>
</feature>
<dbReference type="AlphaFoldDB" id="A0A4V1INL7"/>
<dbReference type="PANTHER" id="PTHR43350:SF2">
    <property type="entry name" value="GROES-LIKE ZINC-BINDING ALCOHOL DEHYDROGENASE FAMILY PROTEIN"/>
    <property type="match status" value="1"/>
</dbReference>
<evidence type="ECO:0000313" key="8">
    <source>
        <dbReference type="EMBL" id="RDH44171.1"/>
    </source>
</evidence>
<dbReference type="PANTHER" id="PTHR43350">
    <property type="entry name" value="NAD-DEPENDENT ALCOHOL DEHYDROGENASE"/>
    <property type="match status" value="1"/>
</dbReference>
<dbReference type="InterPro" id="IPR036291">
    <property type="entry name" value="NAD(P)-bd_dom_sf"/>
</dbReference>
<name>A0A4V1INL7_9GAMM</name>
<comment type="similarity">
    <text evidence="2">Belongs to the zinc-containing alcohol dehydrogenase family.</text>
</comment>
<dbReference type="GO" id="GO:0046872">
    <property type="term" value="F:metal ion binding"/>
    <property type="evidence" value="ECO:0007669"/>
    <property type="project" value="UniProtKB-KW"/>
</dbReference>
<dbReference type="EMBL" id="NDXW01000001">
    <property type="protein sequence ID" value="RDH44171.1"/>
    <property type="molecule type" value="Genomic_DNA"/>
</dbReference>
<evidence type="ECO:0000256" key="3">
    <source>
        <dbReference type="ARBA" id="ARBA00022723"/>
    </source>
</evidence>
<dbReference type="SUPFAM" id="SSF50129">
    <property type="entry name" value="GroES-like"/>
    <property type="match status" value="1"/>
</dbReference>
<evidence type="ECO:0000313" key="9">
    <source>
        <dbReference type="Proteomes" id="UP000257039"/>
    </source>
</evidence>
<dbReference type="Pfam" id="PF00107">
    <property type="entry name" value="ADH_zinc_N"/>
    <property type="match status" value="1"/>
</dbReference>
<reference evidence="8 9" key="1">
    <citation type="submission" date="2017-04" db="EMBL/GenBank/DDBJ databases">
        <title>Draft genome sequence of Zooshikella ganghwensis VG4 isolated from Red Sea sediments.</title>
        <authorList>
            <person name="Rehman Z."/>
            <person name="Alam I."/>
            <person name="Kamau A."/>
            <person name="Bajic V."/>
            <person name="Leiknes T."/>
        </authorList>
    </citation>
    <scope>NUCLEOTIDE SEQUENCE [LARGE SCALE GENOMIC DNA]</scope>
    <source>
        <strain evidence="8 9">VG4</strain>
    </source>
</reference>
<evidence type="ECO:0000259" key="6">
    <source>
        <dbReference type="Pfam" id="PF00107"/>
    </source>
</evidence>
<keyword evidence="9" id="KW-1185">Reference proteome</keyword>
<evidence type="ECO:0000259" key="7">
    <source>
        <dbReference type="Pfam" id="PF08240"/>
    </source>
</evidence>
<dbReference type="InterPro" id="IPR013149">
    <property type="entry name" value="ADH-like_C"/>
</dbReference>
<keyword evidence="5" id="KW-0560">Oxidoreductase</keyword>
<evidence type="ECO:0000256" key="5">
    <source>
        <dbReference type="ARBA" id="ARBA00023002"/>
    </source>
</evidence>
<dbReference type="InterPro" id="IPR013154">
    <property type="entry name" value="ADH-like_N"/>
</dbReference>
<dbReference type="Pfam" id="PF08240">
    <property type="entry name" value="ADH_N"/>
    <property type="match status" value="1"/>
</dbReference>
<proteinExistence type="inferred from homology"/>